<evidence type="ECO:0000256" key="12">
    <source>
        <dbReference type="PIRSR" id="PIRSR602402-1"/>
    </source>
</evidence>
<evidence type="ECO:0000256" key="4">
    <source>
        <dbReference type="ARBA" id="ARBA00022617"/>
    </source>
</evidence>
<dbReference type="InterPro" id="IPR017972">
    <property type="entry name" value="Cyt_P450_CS"/>
</dbReference>
<dbReference type="PRINTS" id="PR00464">
    <property type="entry name" value="EP450II"/>
</dbReference>
<comment type="subcellular location">
    <subcellularLocation>
        <location evidence="2">Membrane</location>
    </subcellularLocation>
</comment>
<dbReference type="PRINTS" id="PR00385">
    <property type="entry name" value="P450"/>
</dbReference>
<evidence type="ECO:0000256" key="9">
    <source>
        <dbReference type="ARBA" id="ARBA00023004"/>
    </source>
</evidence>
<dbReference type="PANTHER" id="PTHR24282">
    <property type="entry name" value="CYTOCHROME P450 FAMILY MEMBER"/>
    <property type="match status" value="1"/>
</dbReference>
<keyword evidence="7 14" id="KW-1133">Transmembrane helix</keyword>
<evidence type="ECO:0000256" key="5">
    <source>
        <dbReference type="ARBA" id="ARBA00022692"/>
    </source>
</evidence>
<comment type="similarity">
    <text evidence="3 13">Belongs to the cytochrome P450 family.</text>
</comment>
<dbReference type="EMBL" id="LR862151">
    <property type="protein sequence ID" value="CAD1833784.1"/>
    <property type="molecule type" value="Genomic_DNA"/>
</dbReference>
<keyword evidence="9 12" id="KW-0408">Iron</keyword>
<evidence type="ECO:0000313" key="15">
    <source>
        <dbReference type="EMBL" id="CAD1833784.1"/>
    </source>
</evidence>
<dbReference type="InterPro" id="IPR050665">
    <property type="entry name" value="Cytochrome_P450_Monooxygen"/>
</dbReference>
<evidence type="ECO:0000256" key="1">
    <source>
        <dbReference type="ARBA" id="ARBA00001971"/>
    </source>
</evidence>
<protein>
    <submittedName>
        <fullName evidence="15">Uncharacterized protein</fullName>
    </submittedName>
</protein>
<evidence type="ECO:0000256" key="13">
    <source>
        <dbReference type="RuleBase" id="RU000461"/>
    </source>
</evidence>
<dbReference type="AlphaFoldDB" id="A0A6V7PSD3"/>
<dbReference type="GO" id="GO:0020037">
    <property type="term" value="F:heme binding"/>
    <property type="evidence" value="ECO:0007669"/>
    <property type="project" value="InterPro"/>
</dbReference>
<dbReference type="InterPro" id="IPR036396">
    <property type="entry name" value="Cyt_P450_sf"/>
</dbReference>
<name>A0A6V7PSD3_ANACO</name>
<dbReference type="PROSITE" id="PS00086">
    <property type="entry name" value="CYTOCHROME_P450"/>
    <property type="match status" value="1"/>
</dbReference>
<dbReference type="PANTHER" id="PTHR24282:SF135">
    <property type="entry name" value="CYTOCHROME P450 709B2"/>
    <property type="match status" value="1"/>
</dbReference>
<reference evidence="15" key="1">
    <citation type="submission" date="2020-07" db="EMBL/GenBank/DDBJ databases">
        <authorList>
            <person name="Lin J."/>
        </authorList>
    </citation>
    <scope>NUCLEOTIDE SEQUENCE</scope>
</reference>
<evidence type="ECO:0000256" key="11">
    <source>
        <dbReference type="ARBA" id="ARBA00023136"/>
    </source>
</evidence>
<evidence type="ECO:0000256" key="6">
    <source>
        <dbReference type="ARBA" id="ARBA00022723"/>
    </source>
</evidence>
<keyword evidence="11 14" id="KW-0472">Membrane</keyword>
<keyword evidence="5 14" id="KW-0812">Transmembrane</keyword>
<dbReference type="GO" id="GO:0006629">
    <property type="term" value="P:lipid metabolic process"/>
    <property type="evidence" value="ECO:0007669"/>
    <property type="project" value="UniProtKB-ARBA"/>
</dbReference>
<dbReference type="Pfam" id="PF00067">
    <property type="entry name" value="p450"/>
    <property type="match status" value="3"/>
</dbReference>
<keyword evidence="4 12" id="KW-0349">Heme</keyword>
<comment type="cofactor">
    <cofactor evidence="1 12">
        <name>heme</name>
        <dbReference type="ChEBI" id="CHEBI:30413"/>
    </cofactor>
</comment>
<evidence type="ECO:0000256" key="8">
    <source>
        <dbReference type="ARBA" id="ARBA00023002"/>
    </source>
</evidence>
<dbReference type="GO" id="GO:0016705">
    <property type="term" value="F:oxidoreductase activity, acting on paired donors, with incorporation or reduction of molecular oxygen"/>
    <property type="evidence" value="ECO:0007669"/>
    <property type="project" value="InterPro"/>
</dbReference>
<keyword evidence="10 13" id="KW-0503">Monooxygenase</keyword>
<feature type="transmembrane region" description="Helical" evidence="14">
    <location>
        <begin position="6"/>
        <end position="31"/>
    </location>
</feature>
<dbReference type="Gene3D" id="1.10.630.10">
    <property type="entry name" value="Cytochrome P450"/>
    <property type="match status" value="2"/>
</dbReference>
<feature type="binding site" description="axial binding residue" evidence="12">
    <location>
        <position position="375"/>
    </location>
    <ligand>
        <name>heme</name>
        <dbReference type="ChEBI" id="CHEBI:30413"/>
    </ligand>
    <ligandPart>
        <name>Fe</name>
        <dbReference type="ChEBI" id="CHEBI:18248"/>
    </ligandPart>
</feature>
<keyword evidence="6 12" id="KW-0479">Metal-binding</keyword>
<organism evidence="15">
    <name type="scientific">Ananas comosus var. bracteatus</name>
    <name type="common">red pineapple</name>
    <dbReference type="NCBI Taxonomy" id="296719"/>
    <lineage>
        <taxon>Eukaryota</taxon>
        <taxon>Viridiplantae</taxon>
        <taxon>Streptophyta</taxon>
        <taxon>Embryophyta</taxon>
        <taxon>Tracheophyta</taxon>
        <taxon>Spermatophyta</taxon>
        <taxon>Magnoliopsida</taxon>
        <taxon>Liliopsida</taxon>
        <taxon>Poales</taxon>
        <taxon>Bromeliaceae</taxon>
        <taxon>Bromelioideae</taxon>
        <taxon>Ananas</taxon>
    </lineage>
</organism>
<evidence type="ECO:0000256" key="7">
    <source>
        <dbReference type="ARBA" id="ARBA00022989"/>
    </source>
</evidence>
<dbReference type="InterPro" id="IPR001128">
    <property type="entry name" value="Cyt_P450"/>
</dbReference>
<dbReference type="SUPFAM" id="SSF48264">
    <property type="entry name" value="Cytochrome P450"/>
    <property type="match status" value="1"/>
</dbReference>
<gene>
    <name evidence="15" type="ORF">CB5_LOCUS16995</name>
</gene>
<evidence type="ECO:0000256" key="3">
    <source>
        <dbReference type="ARBA" id="ARBA00010617"/>
    </source>
</evidence>
<sequence length="431" mass="49339">MDTTYVVGLILGSIFVVLIPRIWSVLASVLWRPYVISKKFREQRIEGPEYKLWVGSTEEIKRMKREAQGIVLDIHSHDFTTRIMPHYPKWISQYGGTFLFWFGPRPTLAITNPDMVKQVLSNKFGFYTKNDPHPTIQALLGKGLLLTNGQDWARHRRVVNPAFTMDKLKMMTTKMAQIARSMMEEWETQMIQNENKEAEVDLSLQFQELTADVISHTAFGSSYKEGKQVFLAQKDLQILAMNNILNVQIPGFKHETTSHLLTWTMFLLSTHHEWQERLREEVMRECGNEVPNADMLSKLKLSSNYKENSQRHGAGGLKIPRGTVVAMPIMMMHRDKTVWGADADKFDPSRFENGVSRAAKHPNALLSFSIGPRSCIGQNFAMLEAKTVVAMLLQRFSFTISPKYVHAPNDVLTLQPKFGLPIVLKPCMSRR</sequence>
<keyword evidence="8 13" id="KW-0560">Oxidoreductase</keyword>
<evidence type="ECO:0000256" key="10">
    <source>
        <dbReference type="ARBA" id="ARBA00023033"/>
    </source>
</evidence>
<evidence type="ECO:0000256" key="14">
    <source>
        <dbReference type="SAM" id="Phobius"/>
    </source>
</evidence>
<dbReference type="GO" id="GO:0016020">
    <property type="term" value="C:membrane"/>
    <property type="evidence" value="ECO:0007669"/>
    <property type="project" value="UniProtKB-SubCell"/>
</dbReference>
<dbReference type="GO" id="GO:0004497">
    <property type="term" value="F:monooxygenase activity"/>
    <property type="evidence" value="ECO:0007669"/>
    <property type="project" value="UniProtKB-KW"/>
</dbReference>
<accession>A0A6V7PSD3</accession>
<dbReference type="GO" id="GO:0005506">
    <property type="term" value="F:iron ion binding"/>
    <property type="evidence" value="ECO:0007669"/>
    <property type="project" value="InterPro"/>
</dbReference>
<dbReference type="InterPro" id="IPR002402">
    <property type="entry name" value="Cyt_P450_E_grp-II"/>
</dbReference>
<evidence type="ECO:0000256" key="2">
    <source>
        <dbReference type="ARBA" id="ARBA00004370"/>
    </source>
</evidence>
<proteinExistence type="inferred from homology"/>